<keyword evidence="3" id="KW-1185">Reference proteome</keyword>
<gene>
    <name evidence="2" type="ORF">H9645_06195</name>
</gene>
<name>A0ABR8UHW1_9GAMM</name>
<evidence type="ECO:0000259" key="1">
    <source>
        <dbReference type="Pfam" id="PF13443"/>
    </source>
</evidence>
<sequence>MPRRSSKRIHWRGQTVAAEHGVLSCRALYVRLKPLGLELSESQLTRIYRGQPKRMNLHVLALFCHCFGVTPQDLLVLVDQPRRTKNVVPMREPESPKAKDLAKLVGPAVPALPEGRWRS</sequence>
<dbReference type="RefSeq" id="WP_191728837.1">
    <property type="nucleotide sequence ID" value="NZ_JACSQJ010000002.1"/>
</dbReference>
<dbReference type="InterPro" id="IPR001387">
    <property type="entry name" value="Cro/C1-type_HTH"/>
</dbReference>
<comment type="caution">
    <text evidence="2">The sequence shown here is derived from an EMBL/GenBank/DDBJ whole genome shotgun (WGS) entry which is preliminary data.</text>
</comment>
<protein>
    <submittedName>
        <fullName evidence="2">Helix-turn-helix transcriptional regulator</fullName>
    </submittedName>
</protein>
<evidence type="ECO:0000313" key="3">
    <source>
        <dbReference type="Proteomes" id="UP000647183"/>
    </source>
</evidence>
<accession>A0ABR8UHW1</accession>
<organism evidence="2 3">
    <name type="scientific">Luteimonas colneyensis</name>
    <dbReference type="NCBI Taxonomy" id="2762230"/>
    <lineage>
        <taxon>Bacteria</taxon>
        <taxon>Pseudomonadati</taxon>
        <taxon>Pseudomonadota</taxon>
        <taxon>Gammaproteobacteria</taxon>
        <taxon>Lysobacterales</taxon>
        <taxon>Lysobacteraceae</taxon>
        <taxon>Luteimonas</taxon>
    </lineage>
</organism>
<reference evidence="2 3" key="1">
    <citation type="submission" date="2020-08" db="EMBL/GenBank/DDBJ databases">
        <title>A Genomic Blueprint of the Chicken Gut Microbiome.</title>
        <authorList>
            <person name="Gilroy R."/>
            <person name="Ravi A."/>
            <person name="Getino M."/>
            <person name="Pursley I."/>
            <person name="Horton D.L."/>
            <person name="Alikhan N.-F."/>
            <person name="Baker D."/>
            <person name="Gharbi K."/>
            <person name="Hall N."/>
            <person name="Watson M."/>
            <person name="Adriaenssens E.M."/>
            <person name="Foster-Nyarko E."/>
            <person name="Jarju S."/>
            <person name="Secka A."/>
            <person name="Antonio M."/>
            <person name="Oren A."/>
            <person name="Chaudhuri R."/>
            <person name="La Ragione R.M."/>
            <person name="Hildebrand F."/>
            <person name="Pallen M.J."/>
        </authorList>
    </citation>
    <scope>NUCLEOTIDE SEQUENCE [LARGE SCALE GENOMIC DNA]</scope>
    <source>
        <strain evidence="2 3">Sa2BVA3</strain>
    </source>
</reference>
<proteinExistence type="predicted"/>
<dbReference type="Pfam" id="PF13443">
    <property type="entry name" value="HTH_26"/>
    <property type="match status" value="1"/>
</dbReference>
<dbReference type="EMBL" id="JACSQJ010000002">
    <property type="protein sequence ID" value="MBD7987618.1"/>
    <property type="molecule type" value="Genomic_DNA"/>
</dbReference>
<dbReference type="Proteomes" id="UP000647183">
    <property type="component" value="Unassembled WGS sequence"/>
</dbReference>
<feature type="domain" description="HTH cro/C1-type" evidence="1">
    <location>
        <begin position="37"/>
        <end position="79"/>
    </location>
</feature>
<evidence type="ECO:0000313" key="2">
    <source>
        <dbReference type="EMBL" id="MBD7987618.1"/>
    </source>
</evidence>